<protein>
    <submittedName>
        <fullName evidence="1">Uncharacterized protein</fullName>
    </submittedName>
</protein>
<proteinExistence type="predicted"/>
<dbReference type="EMBL" id="LSRX01007372">
    <property type="protein sequence ID" value="OLP72340.1"/>
    <property type="molecule type" value="Genomic_DNA"/>
</dbReference>
<evidence type="ECO:0000313" key="1">
    <source>
        <dbReference type="EMBL" id="OLP72340.1"/>
    </source>
</evidence>
<accession>A0A1Q9BQ49</accession>
<dbReference type="AlphaFoldDB" id="A0A1Q9BQ49"/>
<sequence length="39" mass="4594">MDTDYDRDDSDHQRCGWVSQSMFVVREGLFDVVLRRSDG</sequence>
<organism evidence="1 2">
    <name type="scientific">Symbiodinium microadriaticum</name>
    <name type="common">Dinoflagellate</name>
    <name type="synonym">Zooxanthella microadriatica</name>
    <dbReference type="NCBI Taxonomy" id="2951"/>
    <lineage>
        <taxon>Eukaryota</taxon>
        <taxon>Sar</taxon>
        <taxon>Alveolata</taxon>
        <taxon>Dinophyceae</taxon>
        <taxon>Suessiales</taxon>
        <taxon>Symbiodiniaceae</taxon>
        <taxon>Symbiodinium</taxon>
    </lineage>
</organism>
<keyword evidence="2" id="KW-1185">Reference proteome</keyword>
<feature type="non-terminal residue" evidence="1">
    <location>
        <position position="39"/>
    </location>
</feature>
<comment type="caution">
    <text evidence="1">The sequence shown here is derived from an EMBL/GenBank/DDBJ whole genome shotgun (WGS) entry which is preliminary data.</text>
</comment>
<reference evidence="1 2" key="1">
    <citation type="submission" date="2016-02" db="EMBL/GenBank/DDBJ databases">
        <title>Genome analysis of coral dinoflagellate symbionts highlights evolutionary adaptations to a symbiotic lifestyle.</title>
        <authorList>
            <person name="Aranda M."/>
            <person name="Li Y."/>
            <person name="Liew Y.J."/>
            <person name="Baumgarten S."/>
            <person name="Simakov O."/>
            <person name="Wilson M."/>
            <person name="Piel J."/>
            <person name="Ashoor H."/>
            <person name="Bougouffa S."/>
            <person name="Bajic V.B."/>
            <person name="Ryu T."/>
            <person name="Ravasi T."/>
            <person name="Bayer T."/>
            <person name="Micklem G."/>
            <person name="Kim H."/>
            <person name="Bhak J."/>
            <person name="Lajeunesse T.C."/>
            <person name="Voolstra C.R."/>
        </authorList>
    </citation>
    <scope>NUCLEOTIDE SEQUENCE [LARGE SCALE GENOMIC DNA]</scope>
    <source>
        <strain evidence="1 2">CCMP2467</strain>
    </source>
</reference>
<gene>
    <name evidence="1" type="ORF">AK812_SmicGene48234</name>
</gene>
<evidence type="ECO:0000313" key="2">
    <source>
        <dbReference type="Proteomes" id="UP000186817"/>
    </source>
</evidence>
<name>A0A1Q9BQ49_SYMMI</name>
<dbReference type="Proteomes" id="UP000186817">
    <property type="component" value="Unassembled WGS sequence"/>
</dbReference>